<dbReference type="EMBL" id="JAUJWU010000001">
    <property type="protein sequence ID" value="MDN7243977.1"/>
    <property type="molecule type" value="Genomic_DNA"/>
</dbReference>
<reference evidence="1 2" key="1">
    <citation type="submission" date="2023-07" db="EMBL/GenBank/DDBJ databases">
        <title>Novel species in genus Planococcus.</title>
        <authorList>
            <person name="Ning S."/>
        </authorList>
    </citation>
    <scope>NUCLEOTIDE SEQUENCE [LARGE SCALE GENOMIC DNA]</scope>
    <source>
        <strain evidence="1 2">N017</strain>
    </source>
</reference>
<dbReference type="Proteomes" id="UP001172142">
    <property type="component" value="Unassembled WGS sequence"/>
</dbReference>
<proteinExistence type="predicted"/>
<evidence type="ECO:0000313" key="1">
    <source>
        <dbReference type="EMBL" id="MDN7243977.1"/>
    </source>
</evidence>
<keyword evidence="2" id="KW-1185">Reference proteome</keyword>
<comment type="caution">
    <text evidence="1">The sequence shown here is derived from an EMBL/GenBank/DDBJ whole genome shotgun (WGS) entry which is preliminary data.</text>
</comment>
<protein>
    <submittedName>
        <fullName evidence="1">Uncharacterized protein</fullName>
    </submittedName>
</protein>
<accession>A0ABT8N7Y1</accession>
<evidence type="ECO:0000313" key="2">
    <source>
        <dbReference type="Proteomes" id="UP001172142"/>
    </source>
</evidence>
<gene>
    <name evidence="1" type="ORF">QWY13_00635</name>
</gene>
<organism evidence="1 2">
    <name type="scientific">Planococcus shenhongbingii</name>
    <dbReference type="NCBI Taxonomy" id="3058398"/>
    <lineage>
        <taxon>Bacteria</taxon>
        <taxon>Bacillati</taxon>
        <taxon>Bacillota</taxon>
        <taxon>Bacilli</taxon>
        <taxon>Bacillales</taxon>
        <taxon>Caryophanaceae</taxon>
        <taxon>Planococcus</taxon>
    </lineage>
</organism>
<name>A0ABT8N7Y1_9BACL</name>
<sequence length="70" mass="8290">MVTKHYPSKRLVVRNDQGLFVAEFWHERDIGYVVVAELISGENHKGFYTFDEINEEIIDEAVNQFIKEFK</sequence>